<feature type="non-terminal residue" evidence="1">
    <location>
        <position position="528"/>
    </location>
</feature>
<dbReference type="AlphaFoldDB" id="A0A3L9YY49"/>
<dbReference type="Proteomes" id="UP000271339">
    <property type="component" value="Unassembled WGS sequence"/>
</dbReference>
<comment type="caution">
    <text evidence="1">The sequence shown here is derived from an EMBL/GenBank/DDBJ whole genome shotgun (WGS) entry which is preliminary data.</text>
</comment>
<dbReference type="InterPro" id="IPR049804">
    <property type="entry name" value="Choice_anch_L"/>
</dbReference>
<proteinExistence type="predicted"/>
<accession>A0A3L9YY49</accession>
<evidence type="ECO:0000313" key="1">
    <source>
        <dbReference type="EMBL" id="RMA65661.1"/>
    </source>
</evidence>
<dbReference type="NCBIfam" id="NF038133">
    <property type="entry name" value="choice_anch_L"/>
    <property type="match status" value="1"/>
</dbReference>
<reference evidence="1 2" key="1">
    <citation type="submission" date="2018-10" db="EMBL/GenBank/DDBJ databases">
        <title>Genomic Encyclopedia of Archaeal and Bacterial Type Strains, Phase II (KMG-II): from individual species to whole genera.</title>
        <authorList>
            <person name="Goeker M."/>
        </authorList>
    </citation>
    <scope>NUCLEOTIDE SEQUENCE [LARGE SCALE GENOMIC DNA]</scope>
    <source>
        <strain evidence="1 2">DSM 23424</strain>
    </source>
</reference>
<keyword evidence="2" id="KW-1185">Reference proteome</keyword>
<sequence length="528" mass="56729">MRKLLLVLFSILAFDGYSQITVDESLTTQQLIEDVLINSTCAESSNYLQLTGTDFGDGNGIGAFDRNGSDFPYESGIVLTSGYVSNVPGPNFDLNNDGAGSAWADPANGDPDLAAILGISSTTLINCSWIQFDFVPQTDILNFNFLLASEEYNQNFECTFSDSFAFILTNNVTGLVQNLAVLPGTTIPIQVTNIHPDVPGQCSAQNEVYFDKYNFDPFNPAATAAIDYNGQIVSLEATGPVSAGTSYTIKLVVADQQDALYDVAVFLEAGSFDIGDVDLGVDLTVATGNARCEGEAYTINPDITAPPGTDYEWFFEDPIGSGVFTAFTPPETGPNLDVFVTGNYQLVVNFGGSCETEGEVYIEFDQPIVFNTSPASLLVCDSNADGFAPFNLHDADDDITLSDPTLIVTYHPTLSDAQNGLNELSDPYTNDDPFNDVVFGRVISTESSCFETVILTLEVRSAPDIIAPAAPLRACDYDNPGDGLEFFDLSSVATEVLDGLDPLLYDIYYYEQEADAITAGDLALTAPD</sequence>
<protein>
    <submittedName>
        <fullName evidence="1">Uncharacterized protein</fullName>
    </submittedName>
</protein>
<evidence type="ECO:0000313" key="2">
    <source>
        <dbReference type="Proteomes" id="UP000271339"/>
    </source>
</evidence>
<dbReference type="RefSeq" id="WP_211331797.1">
    <property type="nucleotide sequence ID" value="NZ_REFC01000011.1"/>
</dbReference>
<organism evidence="1 2">
    <name type="scientific">Ulvibacter antarcticus</name>
    <dbReference type="NCBI Taxonomy" id="442714"/>
    <lineage>
        <taxon>Bacteria</taxon>
        <taxon>Pseudomonadati</taxon>
        <taxon>Bacteroidota</taxon>
        <taxon>Flavobacteriia</taxon>
        <taxon>Flavobacteriales</taxon>
        <taxon>Flavobacteriaceae</taxon>
        <taxon>Ulvibacter</taxon>
    </lineage>
</organism>
<name>A0A3L9YY49_9FLAO</name>
<dbReference type="EMBL" id="REFC01000011">
    <property type="protein sequence ID" value="RMA65661.1"/>
    <property type="molecule type" value="Genomic_DNA"/>
</dbReference>
<gene>
    <name evidence="1" type="ORF">BXY75_0073</name>
</gene>